<evidence type="ECO:0000313" key="1">
    <source>
        <dbReference type="EMBL" id="KAJ8885356.1"/>
    </source>
</evidence>
<keyword evidence="2" id="KW-1185">Reference proteome</keyword>
<comment type="caution">
    <text evidence="1">The sequence shown here is derived from an EMBL/GenBank/DDBJ whole genome shotgun (WGS) entry which is preliminary data.</text>
</comment>
<organism evidence="1 2">
    <name type="scientific">Dryococelus australis</name>
    <dbReference type="NCBI Taxonomy" id="614101"/>
    <lineage>
        <taxon>Eukaryota</taxon>
        <taxon>Metazoa</taxon>
        <taxon>Ecdysozoa</taxon>
        <taxon>Arthropoda</taxon>
        <taxon>Hexapoda</taxon>
        <taxon>Insecta</taxon>
        <taxon>Pterygota</taxon>
        <taxon>Neoptera</taxon>
        <taxon>Polyneoptera</taxon>
        <taxon>Phasmatodea</taxon>
        <taxon>Verophasmatodea</taxon>
        <taxon>Anareolatae</taxon>
        <taxon>Phasmatidae</taxon>
        <taxon>Eurycanthinae</taxon>
        <taxon>Dryococelus</taxon>
    </lineage>
</organism>
<name>A0ABQ9HLX8_9NEOP</name>
<sequence length="201" mass="23616">MHGSRIFVPKCLRQEMVQRIYDGHMGITKCRRKTAEYAVHRAETSESTANENYYKSDDPNLGLLAYRETPLENEFSLSELLFGRKLRTTLPVIRATHQQPEQHHNHEKHCIRDQQLKMHNKANFDKRYGARNLRQLVDELVWIPDLKQNGKVHAQAPFPHSFIDQTKQGVLWRNRVQLITFQLKWMRSSMESQVSSTATPH</sequence>
<protein>
    <submittedName>
        <fullName evidence="1">Uncharacterized protein</fullName>
    </submittedName>
</protein>
<dbReference type="Proteomes" id="UP001159363">
    <property type="component" value="Chromosome X"/>
</dbReference>
<gene>
    <name evidence="1" type="ORF">PR048_011553</name>
</gene>
<accession>A0ABQ9HLX8</accession>
<evidence type="ECO:0000313" key="2">
    <source>
        <dbReference type="Proteomes" id="UP001159363"/>
    </source>
</evidence>
<reference evidence="1 2" key="1">
    <citation type="submission" date="2023-02" db="EMBL/GenBank/DDBJ databases">
        <title>LHISI_Scaffold_Assembly.</title>
        <authorList>
            <person name="Stuart O.P."/>
            <person name="Cleave R."/>
            <person name="Magrath M.J.L."/>
            <person name="Mikheyev A.S."/>
        </authorList>
    </citation>
    <scope>NUCLEOTIDE SEQUENCE [LARGE SCALE GENOMIC DNA]</scope>
    <source>
        <strain evidence="1">Daus_M_001</strain>
        <tissue evidence="1">Leg muscle</tissue>
    </source>
</reference>
<dbReference type="EMBL" id="JARBHB010000004">
    <property type="protein sequence ID" value="KAJ8885356.1"/>
    <property type="molecule type" value="Genomic_DNA"/>
</dbReference>
<proteinExistence type="predicted"/>